<dbReference type="EMBL" id="CP071696">
    <property type="protein sequence ID" value="QTX05248.1"/>
    <property type="molecule type" value="Genomic_DNA"/>
</dbReference>
<organism evidence="2 3">
    <name type="scientific">Agromyces archimandritae</name>
    <dbReference type="NCBI Taxonomy" id="2781962"/>
    <lineage>
        <taxon>Bacteria</taxon>
        <taxon>Bacillati</taxon>
        <taxon>Actinomycetota</taxon>
        <taxon>Actinomycetes</taxon>
        <taxon>Micrococcales</taxon>
        <taxon>Microbacteriaceae</taxon>
        <taxon>Agromyces</taxon>
    </lineage>
</organism>
<evidence type="ECO:0000313" key="3">
    <source>
        <dbReference type="Proteomes" id="UP000671914"/>
    </source>
</evidence>
<reference evidence="2" key="1">
    <citation type="submission" date="2021-03" db="EMBL/GenBank/DDBJ databases">
        <title>Agromyces archimandritus sp. nov., isolated from the cockroach Archimandrita tessellata.</title>
        <authorList>
            <person name="Guzman J."/>
            <person name="Ortuzar M."/>
            <person name="Poehlein A."/>
            <person name="Daniel R."/>
            <person name="Trujillo M."/>
            <person name="Vilcinskas A."/>
        </authorList>
    </citation>
    <scope>NUCLEOTIDE SEQUENCE</scope>
    <source>
        <strain evidence="2">G127AT</strain>
    </source>
</reference>
<proteinExistence type="predicted"/>
<accession>A0A975FPF9</accession>
<name>A0A975FPF9_9MICO</name>
<keyword evidence="3" id="KW-1185">Reference proteome</keyword>
<dbReference type="RefSeq" id="WP_210899706.1">
    <property type="nucleotide sequence ID" value="NZ_CP071696.1"/>
</dbReference>
<sequence>MLILILLGVIAVWAAAASIARLGTDGLGHDGFAERNRPAGPDRIR</sequence>
<feature type="region of interest" description="Disordered" evidence="1">
    <location>
        <begin position="24"/>
        <end position="45"/>
    </location>
</feature>
<feature type="compositionally biased region" description="Basic and acidic residues" evidence="1">
    <location>
        <begin position="27"/>
        <end position="45"/>
    </location>
</feature>
<protein>
    <submittedName>
        <fullName evidence="2">Uncharacterized protein</fullName>
    </submittedName>
</protein>
<dbReference type="AlphaFoldDB" id="A0A975FPF9"/>
<evidence type="ECO:0000256" key="1">
    <source>
        <dbReference type="SAM" id="MobiDB-lite"/>
    </source>
</evidence>
<dbReference type="Proteomes" id="UP000671914">
    <property type="component" value="Chromosome"/>
</dbReference>
<dbReference type="KEGG" id="aarc:G127AT_03190"/>
<evidence type="ECO:0000313" key="2">
    <source>
        <dbReference type="EMBL" id="QTX05248.1"/>
    </source>
</evidence>
<gene>
    <name evidence="2" type="ORF">G127AT_03190</name>
</gene>